<keyword evidence="3" id="KW-1185">Reference proteome</keyword>
<dbReference type="PANTHER" id="PTHR39085:SF1">
    <property type="entry name" value="SLL0924 PROTEIN"/>
    <property type="match status" value="1"/>
</dbReference>
<name>A0A399EVN6_9DEIN</name>
<dbReference type="Pfam" id="PF09988">
    <property type="entry name" value="DUF2227"/>
    <property type="match status" value="1"/>
</dbReference>
<evidence type="ECO:0000313" key="2">
    <source>
        <dbReference type="EMBL" id="RIH86291.1"/>
    </source>
</evidence>
<dbReference type="AlphaFoldDB" id="A0A399EVN6"/>
<feature type="transmembrane region" description="Helical" evidence="1">
    <location>
        <begin position="6"/>
        <end position="25"/>
    </location>
</feature>
<keyword evidence="1" id="KW-0472">Membrane</keyword>
<reference evidence="2 3" key="1">
    <citation type="submission" date="2018-08" db="EMBL/GenBank/DDBJ databases">
        <title>Meiothermus roseus NBRC 110900 genome sequencing project.</title>
        <authorList>
            <person name="Da Costa M.S."/>
            <person name="Albuquerque L."/>
            <person name="Raposo P."/>
            <person name="Froufe H.J.C."/>
            <person name="Barroso C.S."/>
            <person name="Egas C."/>
        </authorList>
    </citation>
    <scope>NUCLEOTIDE SEQUENCE [LARGE SCALE GENOMIC DNA]</scope>
    <source>
        <strain evidence="2 3">NBRC 110900</strain>
    </source>
</reference>
<feature type="transmembrane region" description="Helical" evidence="1">
    <location>
        <begin position="66"/>
        <end position="86"/>
    </location>
</feature>
<protein>
    <recommendedName>
        <fullName evidence="4">Hydrolase</fullName>
    </recommendedName>
</protein>
<evidence type="ECO:0000256" key="1">
    <source>
        <dbReference type="SAM" id="Phobius"/>
    </source>
</evidence>
<keyword evidence="1" id="KW-0812">Transmembrane</keyword>
<dbReference type="Proteomes" id="UP000265341">
    <property type="component" value="Unassembled WGS sequence"/>
</dbReference>
<evidence type="ECO:0008006" key="4">
    <source>
        <dbReference type="Google" id="ProtNLM"/>
    </source>
</evidence>
<dbReference type="InterPro" id="IPR019250">
    <property type="entry name" value="DUF2227_metal-bd"/>
</dbReference>
<keyword evidence="1" id="KW-1133">Transmembrane helix</keyword>
<accession>A0A399EVN6</accession>
<proteinExistence type="predicted"/>
<feature type="transmembrane region" description="Helical" evidence="1">
    <location>
        <begin position="98"/>
        <end position="116"/>
    </location>
</feature>
<feature type="transmembrane region" description="Helical" evidence="1">
    <location>
        <begin position="37"/>
        <end position="54"/>
    </location>
</feature>
<dbReference type="PANTHER" id="PTHR39085">
    <property type="entry name" value="SLL0924 PROTEIN"/>
    <property type="match status" value="1"/>
</dbReference>
<dbReference type="RefSeq" id="WP_119277590.1">
    <property type="nucleotide sequence ID" value="NZ_QWLA01000031.1"/>
</dbReference>
<gene>
    <name evidence="2" type="ORF">Mrose_01830</name>
</gene>
<organism evidence="2 3">
    <name type="scientific">Calidithermus roseus</name>
    <dbReference type="NCBI Taxonomy" id="1644118"/>
    <lineage>
        <taxon>Bacteria</taxon>
        <taxon>Thermotogati</taxon>
        <taxon>Deinococcota</taxon>
        <taxon>Deinococci</taxon>
        <taxon>Thermales</taxon>
        <taxon>Thermaceae</taxon>
        <taxon>Calidithermus</taxon>
    </lineage>
</organism>
<dbReference type="EMBL" id="QWLA01000031">
    <property type="protein sequence ID" value="RIH86291.1"/>
    <property type="molecule type" value="Genomic_DNA"/>
</dbReference>
<dbReference type="OrthoDB" id="69351at2"/>
<evidence type="ECO:0000313" key="3">
    <source>
        <dbReference type="Proteomes" id="UP000265341"/>
    </source>
</evidence>
<sequence>MPSGRVHEAINLCVLGLGSAGYLALKGSFDLEDPTALAFVASYCVGTFLITPDLDLAERSVRAKGRWGLLGWLWVPYGLMFSHRGLSHTWFIGPLTRLAYLLLLGAALLWVGDGLLRYLGISLNLQGRIAVPPGEILWAMALGYYVSQWLHLVADGMWPDLPRRSRR</sequence>
<comment type="caution">
    <text evidence="2">The sequence shown here is derived from an EMBL/GenBank/DDBJ whole genome shotgun (WGS) entry which is preliminary data.</text>
</comment>